<keyword evidence="3" id="KW-0221">Differentiation</keyword>
<dbReference type="EMBL" id="JAVIJP010000027">
    <property type="protein sequence ID" value="KAL3636119.1"/>
    <property type="molecule type" value="Genomic_DNA"/>
</dbReference>
<dbReference type="PANTHER" id="PTHR34359">
    <property type="entry name" value="CLAVATA3/ESR (CLE)-RELATED PROTEIN 10"/>
    <property type="match status" value="1"/>
</dbReference>
<dbReference type="GO" id="GO:0030154">
    <property type="term" value="P:cell differentiation"/>
    <property type="evidence" value="ECO:0007669"/>
    <property type="project" value="UniProtKB-KW"/>
</dbReference>
<evidence type="ECO:0000256" key="1">
    <source>
        <dbReference type="ARBA" id="ARBA00005416"/>
    </source>
</evidence>
<evidence type="ECO:0000256" key="5">
    <source>
        <dbReference type="SAM" id="MobiDB-lite"/>
    </source>
</evidence>
<evidence type="ECO:0000256" key="4">
    <source>
        <dbReference type="ARBA" id="ARBA00023278"/>
    </source>
</evidence>
<evidence type="ECO:0000313" key="7">
    <source>
        <dbReference type="Proteomes" id="UP001632038"/>
    </source>
</evidence>
<evidence type="ECO:0000256" key="2">
    <source>
        <dbReference type="ARBA" id="ARBA00022473"/>
    </source>
</evidence>
<organism evidence="6 7">
    <name type="scientific">Castilleja foliolosa</name>
    <dbReference type="NCBI Taxonomy" id="1961234"/>
    <lineage>
        <taxon>Eukaryota</taxon>
        <taxon>Viridiplantae</taxon>
        <taxon>Streptophyta</taxon>
        <taxon>Embryophyta</taxon>
        <taxon>Tracheophyta</taxon>
        <taxon>Spermatophyta</taxon>
        <taxon>Magnoliopsida</taxon>
        <taxon>eudicotyledons</taxon>
        <taxon>Gunneridae</taxon>
        <taxon>Pentapetalae</taxon>
        <taxon>asterids</taxon>
        <taxon>lamiids</taxon>
        <taxon>Lamiales</taxon>
        <taxon>Orobanchaceae</taxon>
        <taxon>Pedicularideae</taxon>
        <taxon>Castillejinae</taxon>
        <taxon>Castilleja</taxon>
    </lineage>
</organism>
<feature type="compositionally biased region" description="Basic and acidic residues" evidence="5">
    <location>
        <begin position="88"/>
        <end position="98"/>
    </location>
</feature>
<reference evidence="7" key="1">
    <citation type="journal article" date="2024" name="IScience">
        <title>Strigolactones Initiate the Formation of Haustorium-like Structures in Castilleja.</title>
        <authorList>
            <person name="Buerger M."/>
            <person name="Peterson D."/>
            <person name="Chory J."/>
        </authorList>
    </citation>
    <scope>NUCLEOTIDE SEQUENCE [LARGE SCALE GENOMIC DNA]</scope>
</reference>
<dbReference type="AlphaFoldDB" id="A0ABD3D2U2"/>
<keyword evidence="4" id="KW-0379">Hydroxylation</keyword>
<protein>
    <submittedName>
        <fullName evidence="6">Uncharacterized protein</fullName>
    </submittedName>
</protein>
<feature type="region of interest" description="Disordered" evidence="5">
    <location>
        <begin position="71"/>
        <end position="108"/>
    </location>
</feature>
<sequence length="108" mass="12403">MIMKNPSLFLTFICFFLILILIHEAYNFKFIQNTSRINGPSPLWFHQPLNTHRKALTTSAMFDFTPFVNKHHHRELQPESGPPGGGEIDPRYGAEKRLVPSGPNPLHH</sequence>
<accession>A0ABD3D2U2</accession>
<keyword evidence="7" id="KW-1185">Reference proteome</keyword>
<dbReference type="PANTHER" id="PTHR34359:SF24">
    <property type="entry name" value="INACTIVE PROTEIN FON2 SPARE1"/>
    <property type="match status" value="1"/>
</dbReference>
<proteinExistence type="inferred from homology"/>
<comment type="similarity">
    <text evidence="1">Belongs to the CLV3/ESR signal peptide family.</text>
</comment>
<keyword evidence="2" id="KW-0217">Developmental protein</keyword>
<dbReference type="Proteomes" id="UP001632038">
    <property type="component" value="Unassembled WGS sequence"/>
</dbReference>
<evidence type="ECO:0000256" key="3">
    <source>
        <dbReference type="ARBA" id="ARBA00022782"/>
    </source>
</evidence>
<comment type="caution">
    <text evidence="6">The sequence shown here is derived from an EMBL/GenBank/DDBJ whole genome shotgun (WGS) entry which is preliminary data.</text>
</comment>
<gene>
    <name evidence="6" type="ORF">CASFOL_020666</name>
</gene>
<evidence type="ECO:0000313" key="6">
    <source>
        <dbReference type="EMBL" id="KAL3636119.1"/>
    </source>
</evidence>
<dbReference type="InterPro" id="IPR039618">
    <property type="entry name" value="CLE9-13"/>
</dbReference>
<name>A0ABD3D2U2_9LAMI</name>